<keyword evidence="1 4" id="KW-0378">Hydrolase</keyword>
<feature type="signal peptide" evidence="2">
    <location>
        <begin position="1"/>
        <end position="25"/>
    </location>
</feature>
<dbReference type="PANTHER" id="PTHR47572">
    <property type="entry name" value="LIPOPROTEIN-RELATED"/>
    <property type="match status" value="1"/>
</dbReference>
<dbReference type="InterPro" id="IPR051262">
    <property type="entry name" value="SMP-30/CGR1_Lactonase"/>
</dbReference>
<evidence type="ECO:0000256" key="2">
    <source>
        <dbReference type="SAM" id="SignalP"/>
    </source>
</evidence>
<protein>
    <submittedName>
        <fullName evidence="4">Gluconolactonase</fullName>
        <ecNumber evidence="4">3.1.1.17</ecNumber>
    </submittedName>
</protein>
<feature type="chain" id="PRO_5022800645" evidence="2">
    <location>
        <begin position="26"/>
        <end position="345"/>
    </location>
</feature>
<evidence type="ECO:0000313" key="4">
    <source>
        <dbReference type="EMBL" id="TWT64853.1"/>
    </source>
</evidence>
<comment type="caution">
    <text evidence="4">The sequence shown here is derived from an EMBL/GenBank/DDBJ whole genome shotgun (WGS) entry which is preliminary data.</text>
</comment>
<dbReference type="Pfam" id="PF08450">
    <property type="entry name" value="SGL"/>
    <property type="match status" value="1"/>
</dbReference>
<sequence length="345" mass="37558" precursor="true">MKIIPSLLGTCVFALSALLVSPARDAEAESPRMIGRVETLQPELEKFFAPDAKMEVLAGGFTWTEGPLWVPSGSQVDGCQSDAGCLLFSDIPRNTIFRWTPGQGIDTFLTPSGYTGVSYYGAEPGSNGLALDPSGRLTMCEHGDRRLSVLTSGGGKKTLVDRFEGKRLNSPNDLVFDRAGNVYFTDPPYGLPRREKDDRRELDFCGVYRLSTDGELSLLTTEMVRPNGIGISPDQETLYIAQSDGQRPVVVAFPIQADGKLGPLRELANAKRFMSDMPGAFDGMAVHSSGTLFCSGPGGIYVITPEGELLGRMITGGRVSNCTFDQDEKWLYITADKELCRIKME</sequence>
<keyword evidence="5" id="KW-1185">Reference proteome</keyword>
<dbReference type="EMBL" id="SJPK01000009">
    <property type="protein sequence ID" value="TWT64853.1"/>
    <property type="molecule type" value="Genomic_DNA"/>
</dbReference>
<accession>A0A5C5XR72</accession>
<dbReference type="AlphaFoldDB" id="A0A5C5XR72"/>
<dbReference type="SUPFAM" id="SSF63829">
    <property type="entry name" value="Calcium-dependent phosphotriesterase"/>
    <property type="match status" value="1"/>
</dbReference>
<name>A0A5C5XR72_9BACT</name>
<dbReference type="GO" id="GO:0004341">
    <property type="term" value="F:gluconolactonase activity"/>
    <property type="evidence" value="ECO:0007669"/>
    <property type="project" value="UniProtKB-EC"/>
</dbReference>
<dbReference type="Gene3D" id="2.120.10.30">
    <property type="entry name" value="TolB, C-terminal domain"/>
    <property type="match status" value="1"/>
</dbReference>
<dbReference type="InterPro" id="IPR013658">
    <property type="entry name" value="SGL"/>
</dbReference>
<dbReference type="InterPro" id="IPR011042">
    <property type="entry name" value="6-blade_b-propeller_TolB-like"/>
</dbReference>
<dbReference type="PANTHER" id="PTHR47572:SF4">
    <property type="entry name" value="LACTONASE DRP35"/>
    <property type="match status" value="1"/>
</dbReference>
<dbReference type="RefSeq" id="WP_146392548.1">
    <property type="nucleotide sequence ID" value="NZ_SJPK01000009.1"/>
</dbReference>
<reference evidence="4 5" key="1">
    <citation type="submission" date="2019-02" db="EMBL/GenBank/DDBJ databases">
        <title>Deep-cultivation of Planctomycetes and their phenomic and genomic characterization uncovers novel biology.</title>
        <authorList>
            <person name="Wiegand S."/>
            <person name="Jogler M."/>
            <person name="Boedeker C."/>
            <person name="Pinto D."/>
            <person name="Vollmers J."/>
            <person name="Rivas-Marin E."/>
            <person name="Kohn T."/>
            <person name="Peeters S.H."/>
            <person name="Heuer A."/>
            <person name="Rast P."/>
            <person name="Oberbeckmann S."/>
            <person name="Bunk B."/>
            <person name="Jeske O."/>
            <person name="Meyerdierks A."/>
            <person name="Storesund J.E."/>
            <person name="Kallscheuer N."/>
            <person name="Luecker S."/>
            <person name="Lage O.M."/>
            <person name="Pohl T."/>
            <person name="Merkel B.J."/>
            <person name="Hornburger P."/>
            <person name="Mueller R.-W."/>
            <person name="Bruemmer F."/>
            <person name="Labrenz M."/>
            <person name="Spormann A.M."/>
            <person name="Op Den Camp H."/>
            <person name="Overmann J."/>
            <person name="Amann R."/>
            <person name="Jetten M.S.M."/>
            <person name="Mascher T."/>
            <person name="Medema M.H."/>
            <person name="Devos D.P."/>
            <person name="Kaster A.-K."/>
            <person name="Ovreas L."/>
            <person name="Rohde M."/>
            <person name="Galperin M.Y."/>
            <person name="Jogler C."/>
        </authorList>
    </citation>
    <scope>NUCLEOTIDE SEQUENCE [LARGE SCALE GENOMIC DNA]</scope>
    <source>
        <strain evidence="4 5">CA85</strain>
    </source>
</reference>
<gene>
    <name evidence="4" type="primary">gnl_2</name>
    <name evidence="4" type="ORF">CA85_36380</name>
</gene>
<organism evidence="4 5">
    <name type="scientific">Allorhodopirellula solitaria</name>
    <dbReference type="NCBI Taxonomy" id="2527987"/>
    <lineage>
        <taxon>Bacteria</taxon>
        <taxon>Pseudomonadati</taxon>
        <taxon>Planctomycetota</taxon>
        <taxon>Planctomycetia</taxon>
        <taxon>Pirellulales</taxon>
        <taxon>Pirellulaceae</taxon>
        <taxon>Allorhodopirellula</taxon>
    </lineage>
</organism>
<evidence type="ECO:0000256" key="1">
    <source>
        <dbReference type="ARBA" id="ARBA00022801"/>
    </source>
</evidence>
<keyword evidence="2" id="KW-0732">Signal</keyword>
<evidence type="ECO:0000259" key="3">
    <source>
        <dbReference type="Pfam" id="PF08450"/>
    </source>
</evidence>
<dbReference type="EC" id="3.1.1.17" evidence="4"/>
<dbReference type="Proteomes" id="UP000318053">
    <property type="component" value="Unassembled WGS sequence"/>
</dbReference>
<evidence type="ECO:0000313" key="5">
    <source>
        <dbReference type="Proteomes" id="UP000318053"/>
    </source>
</evidence>
<feature type="domain" description="SMP-30/Gluconolactonase/LRE-like region" evidence="3">
    <location>
        <begin position="63"/>
        <end position="335"/>
    </location>
</feature>
<proteinExistence type="predicted"/>
<dbReference type="OrthoDB" id="272794at2"/>